<keyword evidence="2" id="KW-1185">Reference proteome</keyword>
<organism evidence="1 2">
    <name type="scientific">Nyssa sinensis</name>
    <dbReference type="NCBI Taxonomy" id="561372"/>
    <lineage>
        <taxon>Eukaryota</taxon>
        <taxon>Viridiplantae</taxon>
        <taxon>Streptophyta</taxon>
        <taxon>Embryophyta</taxon>
        <taxon>Tracheophyta</taxon>
        <taxon>Spermatophyta</taxon>
        <taxon>Magnoliopsida</taxon>
        <taxon>eudicotyledons</taxon>
        <taxon>Gunneridae</taxon>
        <taxon>Pentapetalae</taxon>
        <taxon>asterids</taxon>
        <taxon>Cornales</taxon>
        <taxon>Nyssaceae</taxon>
        <taxon>Nyssa</taxon>
    </lineage>
</organism>
<evidence type="ECO:0000313" key="2">
    <source>
        <dbReference type="Proteomes" id="UP000325577"/>
    </source>
</evidence>
<protein>
    <submittedName>
        <fullName evidence="1">Uncharacterized protein</fullName>
    </submittedName>
</protein>
<sequence>MLGKKGSGVAIESSALVVVDANSSKVITYQRRNDDKPWVWCDYYNKSHRTWETCWKIHYKPENWKSSKPGDRSGRAFPTANEAEVINLMLYLVV</sequence>
<dbReference type="AlphaFoldDB" id="A0A5J5AW64"/>
<dbReference type="Proteomes" id="UP000325577">
    <property type="component" value="Linkage Group LG18"/>
</dbReference>
<proteinExistence type="predicted"/>
<gene>
    <name evidence="1" type="ORF">F0562_032075</name>
</gene>
<evidence type="ECO:0000313" key="1">
    <source>
        <dbReference type="EMBL" id="KAA8534558.1"/>
    </source>
</evidence>
<reference evidence="1 2" key="1">
    <citation type="submission" date="2019-09" db="EMBL/GenBank/DDBJ databases">
        <title>A chromosome-level genome assembly of the Chinese tupelo Nyssa sinensis.</title>
        <authorList>
            <person name="Yang X."/>
            <person name="Kang M."/>
            <person name="Yang Y."/>
            <person name="Xiong H."/>
            <person name="Wang M."/>
            <person name="Zhang Z."/>
            <person name="Wang Z."/>
            <person name="Wu H."/>
            <person name="Ma T."/>
            <person name="Liu J."/>
            <person name="Xi Z."/>
        </authorList>
    </citation>
    <scope>NUCLEOTIDE SEQUENCE [LARGE SCALE GENOMIC DNA]</scope>
    <source>
        <strain evidence="1">J267</strain>
        <tissue evidence="1">Leaf</tissue>
    </source>
</reference>
<name>A0A5J5AW64_9ASTE</name>
<dbReference type="EMBL" id="CM018041">
    <property type="protein sequence ID" value="KAA8534558.1"/>
    <property type="molecule type" value="Genomic_DNA"/>
</dbReference>
<accession>A0A5J5AW64</accession>